<evidence type="ECO:0000313" key="3">
    <source>
        <dbReference type="Proteomes" id="UP001157138"/>
    </source>
</evidence>
<comment type="caution">
    <text evidence="2">The sequence shown here is derived from an EMBL/GenBank/DDBJ whole genome shotgun (WGS) entry which is preliminary data.</text>
</comment>
<evidence type="ECO:0000313" key="2">
    <source>
        <dbReference type="EMBL" id="GLT18895.1"/>
    </source>
</evidence>
<dbReference type="Pfam" id="PF08346">
    <property type="entry name" value="AntA"/>
    <property type="match status" value="1"/>
</dbReference>
<dbReference type="Proteomes" id="UP001157138">
    <property type="component" value="Unassembled WGS sequence"/>
</dbReference>
<keyword evidence="3" id="KW-1185">Reference proteome</keyword>
<proteinExistence type="predicted"/>
<sequence length="117" mass="13505">MNTTQVTTQIERFQSVIGGEQHWCSSAKELHSKMDVEVEFPLWIAQHTNNNFFHEGTDYVVQASGDYFITTRMGMHLIMLDNHSDLSHKMRDYFLECEKTMGVAHELKNVLGDLIKA</sequence>
<gene>
    <name evidence="2" type="ORF">GCM10007938_26770</name>
</gene>
<dbReference type="EMBL" id="BSPW01000059">
    <property type="protein sequence ID" value="GLT18895.1"/>
    <property type="molecule type" value="Genomic_DNA"/>
</dbReference>
<reference evidence="3" key="1">
    <citation type="journal article" date="2019" name="Int. J. Syst. Evol. Microbiol.">
        <title>The Global Catalogue of Microorganisms (GCM) 10K type strain sequencing project: providing services to taxonomists for standard genome sequencing and annotation.</title>
        <authorList>
            <consortium name="The Broad Institute Genomics Platform"/>
            <consortium name="The Broad Institute Genome Sequencing Center for Infectious Disease"/>
            <person name="Wu L."/>
            <person name="Ma J."/>
        </authorList>
    </citation>
    <scope>NUCLEOTIDE SEQUENCE [LARGE SCALE GENOMIC DNA]</scope>
    <source>
        <strain evidence="3">NBRC 108723</strain>
    </source>
</reference>
<accession>A0ABQ6F063</accession>
<protein>
    <recommendedName>
        <fullName evidence="1">AntA/AntB antirepressor domain-containing protein</fullName>
    </recommendedName>
</protein>
<dbReference type="RefSeq" id="WP_284192765.1">
    <property type="nucleotide sequence ID" value="NZ_BSPW01000059.1"/>
</dbReference>
<feature type="domain" description="AntA/AntB antirepressor" evidence="1">
    <location>
        <begin position="26"/>
        <end position="82"/>
    </location>
</feature>
<dbReference type="InterPro" id="IPR013557">
    <property type="entry name" value="AntA/B_antirep"/>
</dbReference>
<evidence type="ECO:0000259" key="1">
    <source>
        <dbReference type="Pfam" id="PF08346"/>
    </source>
</evidence>
<name>A0ABQ6F063_9VIBR</name>
<organism evidence="2 3">
    <name type="scientific">Vibrio zhanjiangensis</name>
    <dbReference type="NCBI Taxonomy" id="1046128"/>
    <lineage>
        <taxon>Bacteria</taxon>
        <taxon>Pseudomonadati</taxon>
        <taxon>Pseudomonadota</taxon>
        <taxon>Gammaproteobacteria</taxon>
        <taxon>Vibrionales</taxon>
        <taxon>Vibrionaceae</taxon>
        <taxon>Vibrio</taxon>
    </lineage>
</organism>